<dbReference type="Proteomes" id="UP001139451">
    <property type="component" value="Unassembled WGS sequence"/>
</dbReference>
<protein>
    <submittedName>
        <fullName evidence="1">Uncharacterized protein</fullName>
    </submittedName>
</protein>
<evidence type="ECO:0000313" key="2">
    <source>
        <dbReference type="Proteomes" id="UP001139451"/>
    </source>
</evidence>
<dbReference type="AlphaFoldDB" id="A0A9X2HG03"/>
<accession>A0A9X2HG03</accession>
<comment type="caution">
    <text evidence="1">The sequence shown here is derived from an EMBL/GenBank/DDBJ whole genome shotgun (WGS) entry which is preliminary data.</text>
</comment>
<dbReference type="RefSeq" id="WP_254292558.1">
    <property type="nucleotide sequence ID" value="NZ_JAMLDX010000005.1"/>
</dbReference>
<reference evidence="1" key="1">
    <citation type="submission" date="2022-05" db="EMBL/GenBank/DDBJ databases">
        <title>Sphingomonas sp. strain MG17 Genome sequencing and assembly.</title>
        <authorList>
            <person name="Kim I."/>
        </authorList>
    </citation>
    <scope>NUCLEOTIDE SEQUENCE</scope>
    <source>
        <strain evidence="1">MG17</strain>
    </source>
</reference>
<proteinExistence type="predicted"/>
<dbReference type="EMBL" id="JAMLDX010000005">
    <property type="protein sequence ID" value="MCP3730426.1"/>
    <property type="molecule type" value="Genomic_DNA"/>
</dbReference>
<sequence>MTEAFADACGERVMGGASAEQLDMMRDLEGRLPTDTFRRMRIEQRGRGRPKGARNRENTDLAKLICQEGGDPQLFLARVYSTPLDILCEQLLIAEGAPQREDRLIEMCDALTDMLKLAGREQWGKDQMQVLVQVADRVERAASSMKSKPGDIAMKALALQVTAAKEVSPYVHKKKPVDVAVQHTRNVIFMPAPQAAVADPVDAVMRRTVEAMNSGEVTAAQILDMRFDSDSGAFVERADDAQDGE</sequence>
<organism evidence="1 2">
    <name type="scientific">Sphingomonas tagetis</name>
    <dbReference type="NCBI Taxonomy" id="2949092"/>
    <lineage>
        <taxon>Bacteria</taxon>
        <taxon>Pseudomonadati</taxon>
        <taxon>Pseudomonadota</taxon>
        <taxon>Alphaproteobacteria</taxon>
        <taxon>Sphingomonadales</taxon>
        <taxon>Sphingomonadaceae</taxon>
        <taxon>Sphingomonas</taxon>
    </lineage>
</organism>
<gene>
    <name evidence="1" type="ORF">M9978_08290</name>
</gene>
<evidence type="ECO:0000313" key="1">
    <source>
        <dbReference type="EMBL" id="MCP3730426.1"/>
    </source>
</evidence>
<name>A0A9X2HG03_9SPHN</name>
<keyword evidence="2" id="KW-1185">Reference proteome</keyword>